<reference evidence="1 2" key="1">
    <citation type="submission" date="2018-01" db="EMBL/GenBank/DDBJ databases">
        <title>Co-occurrence of chitin degradation, pigmentation and bioactivity in marine Pseudoalteromonas.</title>
        <authorList>
            <person name="Paulsen S."/>
            <person name="Gram L."/>
            <person name="Machado H."/>
        </authorList>
    </citation>
    <scope>NUCLEOTIDE SEQUENCE [LARGE SCALE GENOMIC DNA]</scope>
    <source>
        <strain evidence="1 2">S3663</strain>
    </source>
</reference>
<name>A0A5R9Q5D9_9GAMM</name>
<protein>
    <submittedName>
        <fullName evidence="1">Uncharacterized protein</fullName>
    </submittedName>
</protein>
<organism evidence="1 2">
    <name type="scientific">Pseudoalteromonas phenolica</name>
    <dbReference type="NCBI Taxonomy" id="161398"/>
    <lineage>
        <taxon>Bacteria</taxon>
        <taxon>Pseudomonadati</taxon>
        <taxon>Pseudomonadota</taxon>
        <taxon>Gammaproteobacteria</taxon>
        <taxon>Alteromonadales</taxon>
        <taxon>Pseudoalteromonadaceae</taxon>
        <taxon>Pseudoalteromonas</taxon>
    </lineage>
</organism>
<dbReference type="RefSeq" id="WP_138480666.1">
    <property type="nucleotide sequence ID" value="NZ_PPSW01000012.1"/>
</dbReference>
<gene>
    <name evidence="1" type="ORF">C1E24_09025</name>
</gene>
<proteinExistence type="predicted"/>
<dbReference type="EMBL" id="PPSW01000012">
    <property type="protein sequence ID" value="TLX47479.1"/>
    <property type="molecule type" value="Genomic_DNA"/>
</dbReference>
<evidence type="ECO:0000313" key="2">
    <source>
        <dbReference type="Proteomes" id="UP000309186"/>
    </source>
</evidence>
<sequence>MKLKLNKKNLKQLNNDKSLAMNATPQVAGGAFTDNDTVCVPTNHCAWLNTDAFFGCPTGPGYCFSSPQEACVDTRI</sequence>
<dbReference type="OrthoDB" id="8951704at2"/>
<dbReference type="AlphaFoldDB" id="A0A5R9Q5D9"/>
<dbReference type="Proteomes" id="UP000309186">
    <property type="component" value="Unassembled WGS sequence"/>
</dbReference>
<evidence type="ECO:0000313" key="1">
    <source>
        <dbReference type="EMBL" id="TLX47479.1"/>
    </source>
</evidence>
<comment type="caution">
    <text evidence="1">The sequence shown here is derived from an EMBL/GenBank/DDBJ whole genome shotgun (WGS) entry which is preliminary data.</text>
</comment>
<accession>A0A5R9Q5D9</accession>